<evidence type="ECO:0000313" key="2">
    <source>
        <dbReference type="Proteomes" id="UP000290204"/>
    </source>
</evidence>
<dbReference type="EMBL" id="SDHW01000002">
    <property type="protein sequence ID" value="RXK60637.1"/>
    <property type="molecule type" value="Genomic_DNA"/>
</dbReference>
<keyword evidence="2" id="KW-1185">Reference proteome</keyword>
<dbReference type="RefSeq" id="WP_129130598.1">
    <property type="nucleotide sequence ID" value="NZ_SDHW01000002.1"/>
</dbReference>
<gene>
    <name evidence="1" type="ORF">ESA94_09240</name>
</gene>
<dbReference type="Pfam" id="PF13366">
    <property type="entry name" value="PDDEXK_3"/>
    <property type="match status" value="1"/>
</dbReference>
<accession>A0A4Q1CJT1</accession>
<dbReference type="OrthoDB" id="1119698at2"/>
<dbReference type="Proteomes" id="UP000290204">
    <property type="component" value="Unassembled WGS sequence"/>
</dbReference>
<proteinExistence type="predicted"/>
<name>A0A4Q1CJT1_9BACT</name>
<reference evidence="1 2" key="1">
    <citation type="submission" date="2019-01" db="EMBL/GenBank/DDBJ databases">
        <title>Lacibacter sp. strain TTM-7.</title>
        <authorList>
            <person name="Chen W.-M."/>
        </authorList>
    </citation>
    <scope>NUCLEOTIDE SEQUENCE [LARGE SCALE GENOMIC DNA]</scope>
    <source>
        <strain evidence="1 2">TTM-7</strain>
    </source>
</reference>
<comment type="caution">
    <text evidence="1">The sequence shown here is derived from an EMBL/GenBank/DDBJ whole genome shotgun (WGS) entry which is preliminary data.</text>
</comment>
<dbReference type="InterPro" id="IPR026350">
    <property type="entry name" value="GxxExxY"/>
</dbReference>
<protein>
    <submittedName>
        <fullName evidence="1">GxxExxY protein</fullName>
    </submittedName>
</protein>
<evidence type="ECO:0000313" key="1">
    <source>
        <dbReference type="EMBL" id="RXK60637.1"/>
    </source>
</evidence>
<dbReference type="NCBIfam" id="TIGR04256">
    <property type="entry name" value="GxxExxY"/>
    <property type="match status" value="1"/>
</dbReference>
<organism evidence="1 2">
    <name type="scientific">Lacibacter luteus</name>
    <dbReference type="NCBI Taxonomy" id="2508719"/>
    <lineage>
        <taxon>Bacteria</taxon>
        <taxon>Pseudomonadati</taxon>
        <taxon>Bacteroidota</taxon>
        <taxon>Chitinophagia</taxon>
        <taxon>Chitinophagales</taxon>
        <taxon>Chitinophagaceae</taxon>
        <taxon>Lacibacter</taxon>
    </lineage>
</organism>
<dbReference type="AlphaFoldDB" id="A0A4Q1CJT1"/>
<sequence>MHTKEHLNNLGAVILDAAITVHRELGPGLLESAYELALARELILRGVNVKAQIPVELMYKDISLGKAYVMDMLVEDEIVVEIKSVEVMNPVYTAQLITYLKLANKKLGYLINFNVPLLKDGFKRIVHGF</sequence>